<dbReference type="RefSeq" id="WP_126695766.1">
    <property type="nucleotide sequence ID" value="NZ_RXOF01000018.1"/>
</dbReference>
<dbReference type="Proteomes" id="UP000282184">
    <property type="component" value="Unassembled WGS sequence"/>
</dbReference>
<dbReference type="PROSITE" id="PS51257">
    <property type="entry name" value="PROKAR_LIPOPROTEIN"/>
    <property type="match status" value="1"/>
</dbReference>
<comment type="caution">
    <text evidence="1">The sequence shown here is derived from an EMBL/GenBank/DDBJ whole genome shotgun (WGS) entry which is preliminary data.</text>
</comment>
<evidence type="ECO:0000313" key="2">
    <source>
        <dbReference type="Proteomes" id="UP000282184"/>
    </source>
</evidence>
<sequence length="66" mass="7597">MAYNPKYGPCAQTPQQRAYVLQQMLAACAPRWRRQASAYLGQLYDWYVAGELSWNEVRALRDNAVS</sequence>
<name>A0A3S0K1S3_9BACT</name>
<proteinExistence type="predicted"/>
<protein>
    <recommendedName>
        <fullName evidence="3">Antitoxin VbhA domain-containing protein</fullName>
    </recommendedName>
</protein>
<keyword evidence="2" id="KW-1185">Reference proteome</keyword>
<dbReference type="AlphaFoldDB" id="A0A3S0K1S3"/>
<reference evidence="1 2" key="1">
    <citation type="submission" date="2018-12" db="EMBL/GenBank/DDBJ databases">
        <title>Hymenobacter gummosus sp. nov., isolated from a spring.</title>
        <authorList>
            <person name="Nie L."/>
        </authorList>
    </citation>
    <scope>NUCLEOTIDE SEQUENCE [LARGE SCALE GENOMIC DNA]</scope>
    <source>
        <strain evidence="1 2">KCTC 52166</strain>
    </source>
</reference>
<evidence type="ECO:0000313" key="1">
    <source>
        <dbReference type="EMBL" id="RTQ45910.1"/>
    </source>
</evidence>
<dbReference type="OrthoDB" id="886962at2"/>
<accession>A0A3S0K1S3</accession>
<evidence type="ECO:0008006" key="3">
    <source>
        <dbReference type="Google" id="ProtNLM"/>
    </source>
</evidence>
<organism evidence="1 2">
    <name type="scientific">Hymenobacter gummosus</name>
    <dbReference type="NCBI Taxonomy" id="1776032"/>
    <lineage>
        <taxon>Bacteria</taxon>
        <taxon>Pseudomonadati</taxon>
        <taxon>Bacteroidota</taxon>
        <taxon>Cytophagia</taxon>
        <taxon>Cytophagales</taxon>
        <taxon>Hymenobacteraceae</taxon>
        <taxon>Hymenobacter</taxon>
    </lineage>
</organism>
<dbReference type="EMBL" id="RXOF01000018">
    <property type="protein sequence ID" value="RTQ45910.1"/>
    <property type="molecule type" value="Genomic_DNA"/>
</dbReference>
<gene>
    <name evidence="1" type="ORF">EJV47_24075</name>
</gene>